<dbReference type="InterPro" id="IPR029058">
    <property type="entry name" value="AB_hydrolase_fold"/>
</dbReference>
<protein>
    <submittedName>
        <fullName evidence="2">Lysophospholipase</fullName>
        <ecNumber evidence="2">3.1.1.5</ecNumber>
    </submittedName>
</protein>
<keyword evidence="3" id="KW-1185">Reference proteome</keyword>
<dbReference type="InterPro" id="IPR051044">
    <property type="entry name" value="MAG_DAG_Lipase"/>
</dbReference>
<dbReference type="Proteomes" id="UP001253595">
    <property type="component" value="Unassembled WGS sequence"/>
</dbReference>
<dbReference type="SUPFAM" id="SSF53474">
    <property type="entry name" value="alpha/beta-Hydrolases"/>
    <property type="match status" value="1"/>
</dbReference>
<accession>A0ABU1UTG3</accession>
<dbReference type="InterPro" id="IPR000073">
    <property type="entry name" value="AB_hydrolase_1"/>
</dbReference>
<proteinExistence type="predicted"/>
<comment type="caution">
    <text evidence="2">The sequence shown here is derived from an EMBL/GenBank/DDBJ whole genome shotgun (WGS) entry which is preliminary data.</text>
</comment>
<dbReference type="EMBL" id="JAVDVX010000001">
    <property type="protein sequence ID" value="MDR7088469.1"/>
    <property type="molecule type" value="Genomic_DNA"/>
</dbReference>
<name>A0ABU1UTG3_9GAMM</name>
<evidence type="ECO:0000313" key="3">
    <source>
        <dbReference type="Proteomes" id="UP001253595"/>
    </source>
</evidence>
<dbReference type="InterPro" id="IPR022742">
    <property type="entry name" value="Hydrolase_4"/>
</dbReference>
<dbReference type="RefSeq" id="WP_310068133.1">
    <property type="nucleotide sequence ID" value="NZ_JAVDVX010000001.1"/>
</dbReference>
<dbReference type="PRINTS" id="PR00111">
    <property type="entry name" value="ABHYDROLASE"/>
</dbReference>
<feature type="domain" description="Serine aminopeptidase S33" evidence="1">
    <location>
        <begin position="83"/>
        <end position="315"/>
    </location>
</feature>
<sequence length="333" mass="37423">MSDSRGSQSRFDSAGRDFLRAHLPGLLFSPAADANWATDATAQAYLDFYAINFARTHTGITHGFGTIDACGFRIATHYWLPENPRGTLVVVHGYYDHVGLFGNAIEFGLQQGFAVLAFDLPGHGLSSGEQVAIDSFDHYADVLDVILTIAQKLLPAPYFALGQSTGGSVLLNYLWRYDSVRPAPWLARIALCAPLILPRGWRYSGRFLYALVHSFIKRMPRGRSRNSHNPDFIHFVDELDCLQSRTLSVRWVGAMKAWDQQFRRFPPLEKSLLVIQGTDDLTVAWRYNLQQIWRALPNARIELIPGAGHQLVNESSDLRAQVFTAINRHFFGD</sequence>
<gene>
    <name evidence="2" type="ORF">J2X05_000472</name>
</gene>
<dbReference type="Pfam" id="PF12146">
    <property type="entry name" value="Hydrolase_4"/>
    <property type="match status" value="1"/>
</dbReference>
<dbReference type="PANTHER" id="PTHR11614">
    <property type="entry name" value="PHOSPHOLIPASE-RELATED"/>
    <property type="match status" value="1"/>
</dbReference>
<dbReference type="EC" id="3.1.1.5" evidence="2"/>
<reference evidence="2 3" key="1">
    <citation type="submission" date="2023-07" db="EMBL/GenBank/DDBJ databases">
        <title>Sorghum-associated microbial communities from plants grown in Nebraska, USA.</title>
        <authorList>
            <person name="Schachtman D."/>
        </authorList>
    </citation>
    <scope>NUCLEOTIDE SEQUENCE [LARGE SCALE GENOMIC DNA]</scope>
    <source>
        <strain evidence="2 3">BE190</strain>
    </source>
</reference>
<organism evidence="2 3">
    <name type="scientific">Cellvibrio fibrivorans</name>
    <dbReference type="NCBI Taxonomy" id="126350"/>
    <lineage>
        <taxon>Bacteria</taxon>
        <taxon>Pseudomonadati</taxon>
        <taxon>Pseudomonadota</taxon>
        <taxon>Gammaproteobacteria</taxon>
        <taxon>Cellvibrionales</taxon>
        <taxon>Cellvibrionaceae</taxon>
        <taxon>Cellvibrio</taxon>
    </lineage>
</organism>
<keyword evidence="2" id="KW-0378">Hydrolase</keyword>
<evidence type="ECO:0000313" key="2">
    <source>
        <dbReference type="EMBL" id="MDR7088469.1"/>
    </source>
</evidence>
<evidence type="ECO:0000259" key="1">
    <source>
        <dbReference type="Pfam" id="PF12146"/>
    </source>
</evidence>
<dbReference type="Gene3D" id="3.40.50.1820">
    <property type="entry name" value="alpha/beta hydrolase"/>
    <property type="match status" value="1"/>
</dbReference>
<dbReference type="GO" id="GO:0004622">
    <property type="term" value="F:phosphatidylcholine lysophospholipase activity"/>
    <property type="evidence" value="ECO:0007669"/>
    <property type="project" value="UniProtKB-EC"/>
</dbReference>